<evidence type="ECO:0000259" key="1">
    <source>
        <dbReference type="SMART" id="SM01058"/>
    </source>
</evidence>
<dbReference type="InterPro" id="IPR052531">
    <property type="entry name" value="CarD-like_regulator"/>
</dbReference>
<dbReference type="SMART" id="SM01058">
    <property type="entry name" value="CarD_TRCF"/>
    <property type="match status" value="1"/>
</dbReference>
<dbReference type="PANTHER" id="PTHR38447">
    <property type="entry name" value="TRANSCRIPTION FACTOR YDEB-RELATED"/>
    <property type="match status" value="1"/>
</dbReference>
<dbReference type="RefSeq" id="WP_115774730.1">
    <property type="nucleotide sequence ID" value="NZ_PIOC01000028.1"/>
</dbReference>
<dbReference type="Pfam" id="PF02559">
    <property type="entry name" value="CarD_TRCF_RID"/>
    <property type="match status" value="1"/>
</dbReference>
<dbReference type="Pfam" id="PF21095">
    <property type="entry name" value="CarD_C"/>
    <property type="match status" value="1"/>
</dbReference>
<dbReference type="InterPro" id="IPR042215">
    <property type="entry name" value="CarD-like_C"/>
</dbReference>
<sequence length="166" mass="19244">MFDIGDQIIYSVHGLCKIDDICEKTFGNKTRNYYVLHPLDDLRLTINVPVNSDQAVMLKVMEKEEAEEILQSFLQPGITWIEDPRQRNKEYSSLINTGDRKSIVKIANTLIKEQYYASQNKKRLYDQDRNLLTNIQNIMFEELAVSLNTSVGEISQRVIRMVLTKA</sequence>
<dbReference type="Gene3D" id="2.40.10.170">
    <property type="match status" value="1"/>
</dbReference>
<dbReference type="GO" id="GO:0009303">
    <property type="term" value="P:rRNA transcription"/>
    <property type="evidence" value="ECO:0007669"/>
    <property type="project" value="TreeGrafter"/>
</dbReference>
<proteinExistence type="predicted"/>
<dbReference type="InterPro" id="IPR036101">
    <property type="entry name" value="CarD-like/TRCF_RID_sf"/>
</dbReference>
<evidence type="ECO:0000313" key="2">
    <source>
        <dbReference type="EMBL" id="RDW16100.1"/>
    </source>
</evidence>
<reference evidence="3" key="1">
    <citation type="submission" date="2017-11" db="EMBL/GenBank/DDBJ databases">
        <authorList>
            <person name="Zhu W."/>
        </authorList>
    </citation>
    <scope>NUCLEOTIDE SEQUENCE [LARGE SCALE GENOMIC DNA]</scope>
    <source>
        <strain evidence="3">CAU 1183</strain>
    </source>
</reference>
<feature type="domain" description="CarD-like/TRCF RNAP-interacting" evidence="1">
    <location>
        <begin position="1"/>
        <end position="111"/>
    </location>
</feature>
<name>A0A3D8PJ32_9BACI</name>
<accession>A0A3D8PJ32</accession>
<dbReference type="Proteomes" id="UP000257143">
    <property type="component" value="Unassembled WGS sequence"/>
</dbReference>
<dbReference type="SUPFAM" id="SSF141259">
    <property type="entry name" value="CarD-like"/>
    <property type="match status" value="1"/>
</dbReference>
<keyword evidence="3" id="KW-1185">Reference proteome</keyword>
<dbReference type="EMBL" id="PIOC01000028">
    <property type="protein sequence ID" value="RDW16100.1"/>
    <property type="molecule type" value="Genomic_DNA"/>
</dbReference>
<dbReference type="PANTHER" id="PTHR38447:SF1">
    <property type="entry name" value="RNA POLYMERASE-BINDING TRANSCRIPTION FACTOR CARD"/>
    <property type="match status" value="1"/>
</dbReference>
<dbReference type="InterPro" id="IPR048792">
    <property type="entry name" value="CarD_C"/>
</dbReference>
<protein>
    <submittedName>
        <fullName evidence="2">CarD family transcriptional regulator</fullName>
    </submittedName>
</protein>
<gene>
    <name evidence="2" type="ORF">CWR48_18110</name>
</gene>
<dbReference type="OrthoDB" id="9786074at2"/>
<evidence type="ECO:0000313" key="3">
    <source>
        <dbReference type="Proteomes" id="UP000257143"/>
    </source>
</evidence>
<dbReference type="AlphaFoldDB" id="A0A3D8PJ32"/>
<comment type="caution">
    <text evidence="2">The sequence shown here is derived from an EMBL/GenBank/DDBJ whole genome shotgun (WGS) entry which is preliminary data.</text>
</comment>
<organism evidence="2 3">
    <name type="scientific">Oceanobacillus arenosus</name>
    <dbReference type="NCBI Taxonomy" id="1229153"/>
    <lineage>
        <taxon>Bacteria</taxon>
        <taxon>Bacillati</taxon>
        <taxon>Bacillota</taxon>
        <taxon>Bacilli</taxon>
        <taxon>Bacillales</taxon>
        <taxon>Bacillaceae</taxon>
        <taxon>Oceanobacillus</taxon>
    </lineage>
</organism>
<dbReference type="Gene3D" id="1.20.58.1290">
    <property type="entry name" value="CarD-like, C-terminal domain"/>
    <property type="match status" value="1"/>
</dbReference>
<dbReference type="InterPro" id="IPR003711">
    <property type="entry name" value="CarD-like/TRCF_RID"/>
</dbReference>